<keyword evidence="2" id="KW-0802">TPR repeat</keyword>
<evidence type="ECO:0000256" key="3">
    <source>
        <dbReference type="SAM" id="Phobius"/>
    </source>
</evidence>
<feature type="transmembrane region" description="Helical" evidence="3">
    <location>
        <begin position="271"/>
        <end position="299"/>
    </location>
</feature>
<dbReference type="Gene3D" id="1.25.40.10">
    <property type="entry name" value="Tetratricopeptide repeat domain"/>
    <property type="match status" value="2"/>
</dbReference>
<dbReference type="InterPro" id="IPR019734">
    <property type="entry name" value="TPR_rpt"/>
</dbReference>
<keyword evidence="1" id="KW-0677">Repeat</keyword>
<dbReference type="Proteomes" id="UP000008983">
    <property type="component" value="Unassembled WGS sequence"/>
</dbReference>
<reference evidence="4 5" key="1">
    <citation type="submission" date="2011-07" db="EMBL/GenBank/DDBJ databases">
        <authorList>
            <person name="Coyne R."/>
            <person name="Brami D."/>
            <person name="Johnson J."/>
            <person name="Hostetler J."/>
            <person name="Hannick L."/>
            <person name="Clark T."/>
            <person name="Cassidy-Hanley D."/>
            <person name="Inman J."/>
        </authorList>
    </citation>
    <scope>NUCLEOTIDE SEQUENCE [LARGE SCALE GENOMIC DNA]</scope>
    <source>
        <strain evidence="4 5">G5</strain>
    </source>
</reference>
<dbReference type="InterPro" id="IPR011990">
    <property type="entry name" value="TPR-like_helical_dom_sf"/>
</dbReference>
<dbReference type="EMBL" id="GL983081">
    <property type="protein sequence ID" value="EGR34552.1"/>
    <property type="molecule type" value="Genomic_DNA"/>
</dbReference>
<dbReference type="PANTHER" id="PTHR44858">
    <property type="entry name" value="TETRATRICOPEPTIDE REPEAT PROTEIN 6"/>
    <property type="match status" value="1"/>
</dbReference>
<evidence type="ECO:0000313" key="5">
    <source>
        <dbReference type="Proteomes" id="UP000008983"/>
    </source>
</evidence>
<gene>
    <name evidence="4" type="ORF">IMG5_007640</name>
</gene>
<dbReference type="InParanoid" id="G0QJQ4"/>
<feature type="transmembrane region" description="Helical" evidence="3">
    <location>
        <begin position="216"/>
        <end position="237"/>
    </location>
</feature>
<keyword evidence="3" id="KW-0812">Transmembrane</keyword>
<evidence type="ECO:0000256" key="1">
    <source>
        <dbReference type="ARBA" id="ARBA00022737"/>
    </source>
</evidence>
<evidence type="ECO:0000256" key="2">
    <source>
        <dbReference type="ARBA" id="ARBA00022803"/>
    </source>
</evidence>
<dbReference type="SUPFAM" id="SSF48452">
    <property type="entry name" value="TPR-like"/>
    <property type="match status" value="2"/>
</dbReference>
<dbReference type="SMART" id="SM00028">
    <property type="entry name" value="TPR"/>
    <property type="match status" value="3"/>
</dbReference>
<accession>G0QJQ4</accession>
<dbReference type="PANTHER" id="PTHR44858:SF1">
    <property type="entry name" value="UDP-N-ACETYLGLUCOSAMINE--PEPTIDE N-ACETYLGLUCOSAMINYLTRANSFERASE SPINDLY-RELATED"/>
    <property type="match status" value="1"/>
</dbReference>
<proteinExistence type="predicted"/>
<name>G0QJQ4_ICHMU</name>
<evidence type="ECO:0000313" key="4">
    <source>
        <dbReference type="EMBL" id="EGR34552.1"/>
    </source>
</evidence>
<dbReference type="GeneID" id="14910743"/>
<sequence length="339" mass="40493">MGFYQEGLSDIDKAIQNSEDNLAQYFYLRGHILGCCKQYKQAQYDLSICLQLDENFSDAYLERAKNNYFLEEHDSTFSDMQKYIQLKPQDQQIHFWAGNLLFNSGAIEDAIKAYSHCEQINKQENLLLERIKCNIILKNFQQAIQDINKVIILNNFLFQNSQLYKVDLACLNSLKSLSFEYFFKAQKNGFKENISQLKKLSDKENLKSMIFTQNHIYLYLGAFLLFNEIYHEAIIFFKKGLQNFQKANQSQDQKDNSTIKYLNDNNIILDYYFNIILAYILVFNFLFFIYNFFTFLLILKLFRIINLMKHIKHVKELNRFQIININKYSYYQMNQLLQK</sequence>
<dbReference type="AlphaFoldDB" id="G0QJQ4"/>
<dbReference type="InterPro" id="IPR050498">
    <property type="entry name" value="Ycf3"/>
</dbReference>
<evidence type="ECO:0008006" key="6">
    <source>
        <dbReference type="Google" id="ProtNLM"/>
    </source>
</evidence>
<dbReference type="RefSeq" id="XP_004039856.1">
    <property type="nucleotide sequence ID" value="XM_004039808.1"/>
</dbReference>
<keyword evidence="3" id="KW-0472">Membrane</keyword>
<keyword evidence="5" id="KW-1185">Reference proteome</keyword>
<dbReference type="OrthoDB" id="1926212at2759"/>
<keyword evidence="3" id="KW-1133">Transmembrane helix</keyword>
<organism evidence="4 5">
    <name type="scientific">Ichthyophthirius multifiliis</name>
    <name type="common">White spot disease agent</name>
    <name type="synonym">Ich</name>
    <dbReference type="NCBI Taxonomy" id="5932"/>
    <lineage>
        <taxon>Eukaryota</taxon>
        <taxon>Sar</taxon>
        <taxon>Alveolata</taxon>
        <taxon>Ciliophora</taxon>
        <taxon>Intramacronucleata</taxon>
        <taxon>Oligohymenophorea</taxon>
        <taxon>Hymenostomatida</taxon>
        <taxon>Ophryoglenina</taxon>
        <taxon>Ichthyophthirius</taxon>
    </lineage>
</organism>
<protein>
    <recommendedName>
        <fullName evidence="6">Tetratricopeptide repeat protein</fullName>
    </recommendedName>
</protein>